<keyword evidence="1" id="KW-1133">Transmembrane helix</keyword>
<organism evidence="2 3">
    <name type="scientific">Persicitalea jodogahamensis</name>
    <dbReference type="NCBI Taxonomy" id="402147"/>
    <lineage>
        <taxon>Bacteria</taxon>
        <taxon>Pseudomonadati</taxon>
        <taxon>Bacteroidota</taxon>
        <taxon>Cytophagia</taxon>
        <taxon>Cytophagales</taxon>
        <taxon>Spirosomataceae</taxon>
        <taxon>Persicitalea</taxon>
    </lineage>
</organism>
<feature type="transmembrane region" description="Helical" evidence="1">
    <location>
        <begin position="316"/>
        <end position="349"/>
    </location>
</feature>
<feature type="transmembrane region" description="Helical" evidence="1">
    <location>
        <begin position="51"/>
        <end position="69"/>
    </location>
</feature>
<name>A0A8J3D4W2_9BACT</name>
<keyword evidence="1" id="KW-0812">Transmembrane</keyword>
<proteinExistence type="predicted"/>
<feature type="transmembrane region" description="Helical" evidence="1">
    <location>
        <begin position="129"/>
        <end position="148"/>
    </location>
</feature>
<comment type="caution">
    <text evidence="2">The sequence shown here is derived from an EMBL/GenBank/DDBJ whole genome shotgun (WGS) entry which is preliminary data.</text>
</comment>
<dbReference type="EMBL" id="BMXF01000001">
    <property type="protein sequence ID" value="GHB60216.1"/>
    <property type="molecule type" value="Genomic_DNA"/>
</dbReference>
<protein>
    <submittedName>
        <fullName evidence="2">Uncharacterized protein</fullName>
    </submittedName>
</protein>
<feature type="transmembrane region" description="Helical" evidence="1">
    <location>
        <begin position="286"/>
        <end position="304"/>
    </location>
</feature>
<keyword evidence="3" id="KW-1185">Reference proteome</keyword>
<reference evidence="2 3" key="1">
    <citation type="journal article" date="2014" name="Int. J. Syst. Evol. Microbiol.">
        <title>Complete genome sequence of Corynebacterium casei LMG S-19264T (=DSM 44701T), isolated from a smear-ripened cheese.</title>
        <authorList>
            <consortium name="US DOE Joint Genome Institute (JGI-PGF)"/>
            <person name="Walter F."/>
            <person name="Albersmeier A."/>
            <person name="Kalinowski J."/>
            <person name="Ruckert C."/>
        </authorList>
    </citation>
    <scope>NUCLEOTIDE SEQUENCE [LARGE SCALE GENOMIC DNA]</scope>
    <source>
        <strain evidence="2 3">KCTC 12866</strain>
    </source>
</reference>
<evidence type="ECO:0000256" key="1">
    <source>
        <dbReference type="SAM" id="Phobius"/>
    </source>
</evidence>
<feature type="transmembrane region" description="Helical" evidence="1">
    <location>
        <begin position="12"/>
        <end position="31"/>
    </location>
</feature>
<accession>A0A8J3D4W2</accession>
<dbReference type="AlphaFoldDB" id="A0A8J3D4W2"/>
<keyword evidence="1" id="KW-0472">Membrane</keyword>
<feature type="transmembrane region" description="Helical" evidence="1">
    <location>
        <begin position="185"/>
        <end position="204"/>
    </location>
</feature>
<dbReference type="RefSeq" id="WP_189563460.1">
    <property type="nucleotide sequence ID" value="NZ_BMXF01000001.1"/>
</dbReference>
<sequence>MKVLLLSTVREFYRQRAGFFLVVIFILFGFLTGREHYAFAHFFLTDEWGMSALLVAWVAYTLLCAQFLAHQLTRPEYVILHSTFLWPPWKRMRRLMVMALGFILPLIFYGIYVLTIARQENILKRTWPIFPYWLLLSLVLVAVAEWRLRNPDIATATKIAFRLPFRRPANFIFWTLEWLLRERGFTLLLSKAGVFLFMIAALVYDSTGTYDLRLPAVGFTLAYLLNAGLSYELYRWENEIWLWGKSLPFGKTTRFGRILILHAILLLPEAFLAVSYGTRLEWYELAQLYALGVSTLLLYHAQLYRRQLLLEETLQTVAIGFIILTLVILYKIPVALLALILLSGAWLGWRRWYG</sequence>
<feature type="transmembrane region" description="Helical" evidence="1">
    <location>
        <begin position="216"/>
        <end position="234"/>
    </location>
</feature>
<dbReference type="Proteomes" id="UP000598271">
    <property type="component" value="Unassembled WGS sequence"/>
</dbReference>
<feature type="transmembrane region" description="Helical" evidence="1">
    <location>
        <begin position="255"/>
        <end position="274"/>
    </location>
</feature>
<gene>
    <name evidence="2" type="ORF">GCM10007390_12420</name>
</gene>
<feature type="transmembrane region" description="Helical" evidence="1">
    <location>
        <begin position="95"/>
        <end position="117"/>
    </location>
</feature>
<evidence type="ECO:0000313" key="3">
    <source>
        <dbReference type="Proteomes" id="UP000598271"/>
    </source>
</evidence>
<evidence type="ECO:0000313" key="2">
    <source>
        <dbReference type="EMBL" id="GHB60216.1"/>
    </source>
</evidence>